<evidence type="ECO:0000256" key="5">
    <source>
        <dbReference type="ARBA" id="ARBA00022679"/>
    </source>
</evidence>
<feature type="domain" description="Phospholipid/glycerol acyltransferase" evidence="16">
    <location>
        <begin position="223"/>
        <end position="338"/>
    </location>
</feature>
<sequence length="452" mass="52024">MLHCGLFSAYLWCEFVLFASTTLIIFFGYSWGSLPHRYLNAVRKIQDAFYNVYPPELWENDPWDQMIDTTASGILKRVESRLSDFEIVKDHPNGMLDVQMELVNSGIQSIIKDDVKSMFDLSPDLRRYEFTQDMWNRITDKPHLKALYATSVAFRVGILFPVRVSLYLTSFLYVAICCILALLVNFTDKQKTAIAVTYCRLYTAGTGLVARYHNIEHRPSRPGVAVSNHLSPNDIQIICADVDPNREYLYIVTGQKHTGIIWAIERLVEQLCPSMWLERTNAEERLKFQQDVLRVARSSGPVLIFPEGYCTNNTKVLQFRKAVFGENVQIHPVALKQNARYGDAFWWEDNFGKYLIRLLTSWATVYDITYLPAQTRLPGETAEEFASRVQQLIAEAIDVDPSPYDGGVYYKKHMREKYKKIIQEQCAQELVVSSRRNSPDPYLSSGPDEKVM</sequence>
<keyword evidence="9 15" id="KW-0472">Membrane</keyword>
<dbReference type="SUPFAM" id="SSF69593">
    <property type="entry name" value="Glycerol-3-phosphate (1)-acyltransferase"/>
    <property type="match status" value="1"/>
</dbReference>
<keyword evidence="4" id="KW-0444">Lipid biosynthesis</keyword>
<evidence type="ECO:0000256" key="4">
    <source>
        <dbReference type="ARBA" id="ARBA00022516"/>
    </source>
</evidence>
<evidence type="ECO:0000256" key="1">
    <source>
        <dbReference type="ARBA" id="ARBA00004370"/>
    </source>
</evidence>
<organism evidence="17 18">
    <name type="scientific">Bursaphelenchus okinawaensis</name>
    <dbReference type="NCBI Taxonomy" id="465554"/>
    <lineage>
        <taxon>Eukaryota</taxon>
        <taxon>Metazoa</taxon>
        <taxon>Ecdysozoa</taxon>
        <taxon>Nematoda</taxon>
        <taxon>Chromadorea</taxon>
        <taxon>Rhabditida</taxon>
        <taxon>Tylenchina</taxon>
        <taxon>Tylenchomorpha</taxon>
        <taxon>Aphelenchoidea</taxon>
        <taxon>Aphelenchoididae</taxon>
        <taxon>Bursaphelenchus</taxon>
    </lineage>
</organism>
<evidence type="ECO:0000256" key="12">
    <source>
        <dbReference type="ARBA" id="ARBA00023315"/>
    </source>
</evidence>
<comment type="pathway">
    <text evidence="2">Lipid metabolism.</text>
</comment>
<evidence type="ECO:0000256" key="2">
    <source>
        <dbReference type="ARBA" id="ARBA00005189"/>
    </source>
</evidence>
<evidence type="ECO:0000256" key="8">
    <source>
        <dbReference type="ARBA" id="ARBA00023098"/>
    </source>
</evidence>
<keyword evidence="8" id="KW-0443">Lipid metabolism</keyword>
<keyword evidence="6 15" id="KW-0812">Transmembrane</keyword>
<dbReference type="PANTHER" id="PTHR23063:SF6">
    <property type="entry name" value="PHOSPHOLIPID_GLYCEROL ACYLTRANSFERASE DOMAIN-CONTAINING PROTEIN"/>
    <property type="match status" value="1"/>
</dbReference>
<dbReference type="SMART" id="SM00563">
    <property type="entry name" value="PlsC"/>
    <property type="match status" value="1"/>
</dbReference>
<dbReference type="AlphaFoldDB" id="A0A811LRV7"/>
<evidence type="ECO:0000256" key="7">
    <source>
        <dbReference type="ARBA" id="ARBA00022989"/>
    </source>
</evidence>
<proteinExistence type="inferred from homology"/>
<comment type="pathway">
    <text evidence="13">Phospholipid metabolism.</text>
</comment>
<name>A0A811LRV7_9BILA</name>
<evidence type="ECO:0000256" key="13">
    <source>
        <dbReference type="ARBA" id="ARBA00025707"/>
    </source>
</evidence>
<dbReference type="PANTHER" id="PTHR23063">
    <property type="entry name" value="PHOSPHOLIPID ACYLTRANSFERASE"/>
    <property type="match status" value="1"/>
</dbReference>
<dbReference type="EMBL" id="CAJFDH010000006">
    <property type="protein sequence ID" value="CAD5230129.1"/>
    <property type="molecule type" value="Genomic_DNA"/>
</dbReference>
<keyword evidence="5" id="KW-0808">Transferase</keyword>
<dbReference type="GO" id="GO:0016020">
    <property type="term" value="C:membrane"/>
    <property type="evidence" value="ECO:0007669"/>
    <property type="project" value="UniProtKB-SubCell"/>
</dbReference>
<evidence type="ECO:0000256" key="10">
    <source>
        <dbReference type="ARBA" id="ARBA00023209"/>
    </source>
</evidence>
<evidence type="ECO:0000256" key="3">
    <source>
        <dbReference type="ARBA" id="ARBA00008655"/>
    </source>
</evidence>
<evidence type="ECO:0000313" key="18">
    <source>
        <dbReference type="Proteomes" id="UP000614601"/>
    </source>
</evidence>
<dbReference type="GO" id="GO:0008654">
    <property type="term" value="P:phospholipid biosynthetic process"/>
    <property type="evidence" value="ECO:0007669"/>
    <property type="project" value="UniProtKB-KW"/>
</dbReference>
<comment type="subcellular location">
    <subcellularLocation>
        <location evidence="1">Membrane</location>
    </subcellularLocation>
</comment>
<accession>A0A811LRV7</accession>
<evidence type="ECO:0000256" key="14">
    <source>
        <dbReference type="SAM" id="MobiDB-lite"/>
    </source>
</evidence>
<evidence type="ECO:0000256" key="11">
    <source>
        <dbReference type="ARBA" id="ARBA00023264"/>
    </source>
</evidence>
<evidence type="ECO:0000259" key="16">
    <source>
        <dbReference type="SMART" id="SM00563"/>
    </source>
</evidence>
<reference evidence="17" key="1">
    <citation type="submission" date="2020-09" db="EMBL/GenBank/DDBJ databases">
        <authorList>
            <person name="Kikuchi T."/>
        </authorList>
    </citation>
    <scope>NUCLEOTIDE SEQUENCE</scope>
    <source>
        <strain evidence="17">SH1</strain>
    </source>
</reference>
<keyword evidence="12" id="KW-0012">Acyltransferase</keyword>
<dbReference type="Pfam" id="PF01553">
    <property type="entry name" value="Acyltransferase"/>
    <property type="match status" value="1"/>
</dbReference>
<dbReference type="CDD" id="cd07991">
    <property type="entry name" value="LPLAT_LPCAT1-like"/>
    <property type="match status" value="1"/>
</dbReference>
<dbReference type="OrthoDB" id="272512at2759"/>
<protein>
    <recommendedName>
        <fullName evidence="16">Phospholipid/glycerol acyltransferase domain-containing protein</fullName>
    </recommendedName>
</protein>
<dbReference type="GO" id="GO:0005783">
    <property type="term" value="C:endoplasmic reticulum"/>
    <property type="evidence" value="ECO:0007669"/>
    <property type="project" value="TreeGrafter"/>
</dbReference>
<comment type="similarity">
    <text evidence="3">Belongs to the 1-acyl-sn-glycerol-3-phosphate acyltransferase family.</text>
</comment>
<evidence type="ECO:0000256" key="15">
    <source>
        <dbReference type="SAM" id="Phobius"/>
    </source>
</evidence>
<dbReference type="InterPro" id="IPR002123">
    <property type="entry name" value="Plipid/glycerol_acylTrfase"/>
</dbReference>
<keyword evidence="18" id="KW-1185">Reference proteome</keyword>
<feature type="transmembrane region" description="Helical" evidence="15">
    <location>
        <begin position="6"/>
        <end position="29"/>
    </location>
</feature>
<dbReference type="GO" id="GO:0019432">
    <property type="term" value="P:triglyceride biosynthetic process"/>
    <property type="evidence" value="ECO:0007669"/>
    <property type="project" value="TreeGrafter"/>
</dbReference>
<dbReference type="Proteomes" id="UP000614601">
    <property type="component" value="Unassembled WGS sequence"/>
</dbReference>
<keyword evidence="10" id="KW-0594">Phospholipid biosynthesis</keyword>
<evidence type="ECO:0000256" key="9">
    <source>
        <dbReference type="ARBA" id="ARBA00023136"/>
    </source>
</evidence>
<keyword evidence="11" id="KW-1208">Phospholipid metabolism</keyword>
<dbReference type="InterPro" id="IPR045252">
    <property type="entry name" value="LPCAT1-like"/>
</dbReference>
<feature type="transmembrane region" description="Helical" evidence="15">
    <location>
        <begin position="166"/>
        <end position="184"/>
    </location>
</feature>
<evidence type="ECO:0000313" key="17">
    <source>
        <dbReference type="EMBL" id="CAD5230129.1"/>
    </source>
</evidence>
<comment type="caution">
    <text evidence="17">The sequence shown here is derived from an EMBL/GenBank/DDBJ whole genome shotgun (WGS) entry which is preliminary data.</text>
</comment>
<dbReference type="EMBL" id="CAJFCW020000006">
    <property type="protein sequence ID" value="CAG9127518.1"/>
    <property type="molecule type" value="Genomic_DNA"/>
</dbReference>
<feature type="region of interest" description="Disordered" evidence="14">
    <location>
        <begin position="432"/>
        <end position="452"/>
    </location>
</feature>
<evidence type="ECO:0000256" key="6">
    <source>
        <dbReference type="ARBA" id="ARBA00022692"/>
    </source>
</evidence>
<gene>
    <name evidence="17" type="ORF">BOKJ2_LOCUS13981</name>
</gene>
<dbReference type="Proteomes" id="UP000783686">
    <property type="component" value="Unassembled WGS sequence"/>
</dbReference>
<keyword evidence="7 15" id="KW-1133">Transmembrane helix</keyword>
<dbReference type="GO" id="GO:0004366">
    <property type="term" value="F:glycerol-3-phosphate O-acyltransferase activity"/>
    <property type="evidence" value="ECO:0007669"/>
    <property type="project" value="TreeGrafter"/>
</dbReference>